<sequence>MKTIIYLLITLISQICFAQKTDTIRVFNYLKVGDSWELTIKREKEFSLLYYNSYLSNGIVTSGTLEISDSSIRFICDTSKIKNKRLLNGNLKKFTNIPFILSGDTFRKQNKLFVPRNINFNVNNLLEITTGIYARYYRGDGYGNYSIELNKDGTYKFIEQSCLTRIEENGTWKLSDSIISFQPDNKNKSMLDWITENRKLILVDEHLVGKKVERKVTTKQKVTFKETYNFMAKEPVYKEEIQTN</sequence>
<evidence type="ECO:0008006" key="4">
    <source>
        <dbReference type="Google" id="ProtNLM"/>
    </source>
</evidence>
<accession>A0A4Q1CN60</accession>
<dbReference type="RefSeq" id="WP_129129871.1">
    <property type="nucleotide sequence ID" value="NZ_SDHW01000001.1"/>
</dbReference>
<dbReference type="Proteomes" id="UP000290204">
    <property type="component" value="Unassembled WGS sequence"/>
</dbReference>
<name>A0A4Q1CN60_9BACT</name>
<feature type="chain" id="PRO_5020196628" description="GLPGLI family protein" evidence="1">
    <location>
        <begin position="19"/>
        <end position="244"/>
    </location>
</feature>
<keyword evidence="3" id="KW-1185">Reference proteome</keyword>
<comment type="caution">
    <text evidence="2">The sequence shown here is derived from an EMBL/GenBank/DDBJ whole genome shotgun (WGS) entry which is preliminary data.</text>
</comment>
<dbReference type="EMBL" id="SDHW01000001">
    <property type="protein sequence ID" value="RXK62500.1"/>
    <property type="molecule type" value="Genomic_DNA"/>
</dbReference>
<dbReference type="OrthoDB" id="1274775at2"/>
<organism evidence="2 3">
    <name type="scientific">Lacibacter luteus</name>
    <dbReference type="NCBI Taxonomy" id="2508719"/>
    <lineage>
        <taxon>Bacteria</taxon>
        <taxon>Pseudomonadati</taxon>
        <taxon>Bacteroidota</taxon>
        <taxon>Chitinophagia</taxon>
        <taxon>Chitinophagales</taxon>
        <taxon>Chitinophagaceae</taxon>
        <taxon>Lacibacter</taxon>
    </lineage>
</organism>
<evidence type="ECO:0000313" key="3">
    <source>
        <dbReference type="Proteomes" id="UP000290204"/>
    </source>
</evidence>
<evidence type="ECO:0000256" key="1">
    <source>
        <dbReference type="SAM" id="SignalP"/>
    </source>
</evidence>
<gene>
    <name evidence="2" type="ORF">ESA94_05730</name>
</gene>
<feature type="signal peptide" evidence="1">
    <location>
        <begin position="1"/>
        <end position="18"/>
    </location>
</feature>
<keyword evidence="1" id="KW-0732">Signal</keyword>
<proteinExistence type="predicted"/>
<dbReference type="AlphaFoldDB" id="A0A4Q1CN60"/>
<evidence type="ECO:0000313" key="2">
    <source>
        <dbReference type="EMBL" id="RXK62500.1"/>
    </source>
</evidence>
<protein>
    <recommendedName>
        <fullName evidence="4">GLPGLI family protein</fullName>
    </recommendedName>
</protein>
<reference evidence="2 3" key="1">
    <citation type="submission" date="2019-01" db="EMBL/GenBank/DDBJ databases">
        <title>Lacibacter sp. strain TTM-7.</title>
        <authorList>
            <person name="Chen W.-M."/>
        </authorList>
    </citation>
    <scope>NUCLEOTIDE SEQUENCE [LARGE SCALE GENOMIC DNA]</scope>
    <source>
        <strain evidence="2 3">TTM-7</strain>
    </source>
</reference>